<dbReference type="SMART" id="SM00342">
    <property type="entry name" value="HTH_ARAC"/>
    <property type="match status" value="1"/>
</dbReference>
<protein>
    <submittedName>
        <fullName evidence="7">AraC family transcriptional regulator</fullName>
    </submittedName>
</protein>
<organism evidence="7 8">
    <name type="scientific">Pseudomonas nitroreducens</name>
    <dbReference type="NCBI Taxonomy" id="46680"/>
    <lineage>
        <taxon>Bacteria</taxon>
        <taxon>Pseudomonadati</taxon>
        <taxon>Pseudomonadota</taxon>
        <taxon>Gammaproteobacteria</taxon>
        <taxon>Pseudomonadales</taxon>
        <taxon>Pseudomonadaceae</taxon>
        <taxon>Pseudomonas</taxon>
    </lineage>
</organism>
<evidence type="ECO:0000256" key="2">
    <source>
        <dbReference type="ARBA" id="ARBA00023015"/>
    </source>
</evidence>
<dbReference type="AlphaFoldDB" id="A0A6G6ISR2"/>
<evidence type="ECO:0000256" key="1">
    <source>
        <dbReference type="ARBA" id="ARBA00004496"/>
    </source>
</evidence>
<dbReference type="PRINTS" id="PR00032">
    <property type="entry name" value="HTHARAC"/>
</dbReference>
<proteinExistence type="predicted"/>
<keyword evidence="4" id="KW-0804">Transcription</keyword>
<feature type="domain" description="HTH araC/xylS-type" evidence="6">
    <location>
        <begin position="216"/>
        <end position="314"/>
    </location>
</feature>
<dbReference type="InterPro" id="IPR018062">
    <property type="entry name" value="HTH_AraC-typ_CS"/>
</dbReference>
<dbReference type="PROSITE" id="PS00041">
    <property type="entry name" value="HTH_ARAC_FAMILY_1"/>
    <property type="match status" value="1"/>
</dbReference>
<dbReference type="RefSeq" id="WP_024767612.1">
    <property type="nucleotide sequence ID" value="NZ_CP049140.1"/>
</dbReference>
<dbReference type="InterPro" id="IPR020449">
    <property type="entry name" value="Tscrpt_reg_AraC-type_HTH"/>
</dbReference>
<name>A0A6G6ISR2_PSENT</name>
<evidence type="ECO:0000256" key="4">
    <source>
        <dbReference type="ARBA" id="ARBA00023163"/>
    </source>
</evidence>
<dbReference type="Gene3D" id="1.10.10.60">
    <property type="entry name" value="Homeodomain-like"/>
    <property type="match status" value="2"/>
</dbReference>
<dbReference type="GO" id="GO:0009893">
    <property type="term" value="P:positive regulation of metabolic process"/>
    <property type="evidence" value="ECO:0007669"/>
    <property type="project" value="UniProtKB-ARBA"/>
</dbReference>
<evidence type="ECO:0000259" key="6">
    <source>
        <dbReference type="PROSITE" id="PS01124"/>
    </source>
</evidence>
<keyword evidence="3" id="KW-0238">DNA-binding</keyword>
<dbReference type="PANTHER" id="PTHR46796">
    <property type="entry name" value="HTH-TYPE TRANSCRIPTIONAL ACTIVATOR RHAS-RELATED"/>
    <property type="match status" value="1"/>
</dbReference>
<dbReference type="PROSITE" id="PS01124">
    <property type="entry name" value="HTH_ARAC_FAMILY_2"/>
    <property type="match status" value="1"/>
</dbReference>
<comment type="subcellular location">
    <subcellularLocation>
        <location evidence="1">Cytoplasm</location>
    </subcellularLocation>
</comment>
<evidence type="ECO:0000256" key="5">
    <source>
        <dbReference type="ARBA" id="ARBA00037345"/>
    </source>
</evidence>
<dbReference type="InterPro" id="IPR009057">
    <property type="entry name" value="Homeodomain-like_sf"/>
</dbReference>
<dbReference type="InterPro" id="IPR018060">
    <property type="entry name" value="HTH_AraC"/>
</dbReference>
<dbReference type="GO" id="GO:0043565">
    <property type="term" value="F:sequence-specific DNA binding"/>
    <property type="evidence" value="ECO:0007669"/>
    <property type="project" value="InterPro"/>
</dbReference>
<evidence type="ECO:0000313" key="7">
    <source>
        <dbReference type="EMBL" id="QIE86007.1"/>
    </source>
</evidence>
<dbReference type="PANTHER" id="PTHR46796:SF7">
    <property type="entry name" value="ARAC FAMILY TRANSCRIPTIONAL REGULATOR"/>
    <property type="match status" value="1"/>
</dbReference>
<accession>A0A6G6ISR2</accession>
<dbReference type="GO" id="GO:0003700">
    <property type="term" value="F:DNA-binding transcription factor activity"/>
    <property type="evidence" value="ECO:0007669"/>
    <property type="project" value="InterPro"/>
</dbReference>
<dbReference type="KEGG" id="pnt:G5B91_06895"/>
<evidence type="ECO:0000256" key="3">
    <source>
        <dbReference type="ARBA" id="ARBA00023125"/>
    </source>
</evidence>
<dbReference type="GO" id="GO:0005737">
    <property type="term" value="C:cytoplasm"/>
    <property type="evidence" value="ECO:0007669"/>
    <property type="project" value="UniProtKB-SubCell"/>
</dbReference>
<reference evidence="7 8" key="1">
    <citation type="submission" date="2020-02" db="EMBL/GenBank/DDBJ databases">
        <title>Integrative conjugative elements (ICEs) and plasmids drive adaptation of Pseudomonas nitroreducens strain HBP1 to wastewater environment.</title>
        <authorList>
            <person name="Sentchilo V."/>
            <person name="Carraro N."/>
            <person name="Bertelli C."/>
            <person name="van der Meer J.R."/>
        </authorList>
    </citation>
    <scope>NUCLEOTIDE SEQUENCE [LARGE SCALE GENOMIC DNA]</scope>
    <source>
        <strain evidence="7 8">HBP1</strain>
    </source>
</reference>
<sequence length="334" mass="36715">MDLLGDVLGSLTIFSQAVGTFDVAAPWAFSVEAKPPTFVFAFSIIEGDFWLRVQGQAPVRLGTGDSALLTGGLAHVYGSAADIAPLSLERFWVEQHLPGGWEVAKSSPIYLKQGEGTTRTRFFITAFMVQEPARNPVLAELPALILVPRGAGGFDLWLDAAMRFCAREHGLASPGFSATAKHLTELMFSSLVRAHVGTAKAVGPGWMRGLSNPQIGRALAIMHQRPGERWSAAGLAEEVGMSRATFARKFRVLVGRSPIDYLTDCRMQHAAQMIIEGRQPVGRLAEKLGYRSERAFREAFRQRFGLSPSRYRQCHRDQLQAGVESYVPTSFHLR</sequence>
<evidence type="ECO:0000313" key="8">
    <source>
        <dbReference type="Proteomes" id="UP000501063"/>
    </source>
</evidence>
<dbReference type="InterPro" id="IPR032783">
    <property type="entry name" value="AraC_lig"/>
</dbReference>
<comment type="function">
    <text evidence="5">Regulatory protein of the TOL plasmid xyl operons. XylS activates the xylXYZLTEGFJQKIH operon required for the degradation of toluene, m-xylene and p-xylene.</text>
</comment>
<keyword evidence="2" id="KW-0805">Transcription regulation</keyword>
<dbReference type="Pfam" id="PF12852">
    <property type="entry name" value="Cupin_6"/>
    <property type="match status" value="1"/>
</dbReference>
<dbReference type="Pfam" id="PF12833">
    <property type="entry name" value="HTH_18"/>
    <property type="match status" value="1"/>
</dbReference>
<dbReference type="SUPFAM" id="SSF46689">
    <property type="entry name" value="Homeodomain-like"/>
    <property type="match status" value="2"/>
</dbReference>
<gene>
    <name evidence="7" type="ORF">G5B91_06895</name>
</gene>
<dbReference type="InterPro" id="IPR050204">
    <property type="entry name" value="AraC_XylS_family_regulators"/>
</dbReference>
<dbReference type="Proteomes" id="UP000501063">
    <property type="component" value="Chromosome"/>
</dbReference>
<dbReference type="EMBL" id="CP049140">
    <property type="protein sequence ID" value="QIE86007.1"/>
    <property type="molecule type" value="Genomic_DNA"/>
</dbReference>